<protein>
    <submittedName>
        <fullName evidence="1">DNA replication/repair protein RecF</fullName>
    </submittedName>
</protein>
<evidence type="ECO:0000313" key="2">
    <source>
        <dbReference type="Proteomes" id="UP000594014"/>
    </source>
</evidence>
<dbReference type="Proteomes" id="UP000594014">
    <property type="component" value="Chromosome"/>
</dbReference>
<evidence type="ECO:0000313" key="1">
    <source>
        <dbReference type="EMBL" id="QOX64810.1"/>
    </source>
</evidence>
<keyword evidence="2" id="KW-1185">Reference proteome</keyword>
<proteinExistence type="predicted"/>
<accession>A0ACD1AEF7</accession>
<dbReference type="EMBL" id="CP042469">
    <property type="protein sequence ID" value="QOX64810.1"/>
    <property type="molecule type" value="Genomic_DNA"/>
</dbReference>
<organism evidence="1 2">
    <name type="scientific">Anoxybacterium hadale</name>
    <dbReference type="NCBI Taxonomy" id="3408580"/>
    <lineage>
        <taxon>Bacteria</taxon>
        <taxon>Bacillati</taxon>
        <taxon>Bacillota</taxon>
        <taxon>Clostridia</taxon>
        <taxon>Peptostreptococcales</taxon>
        <taxon>Anaerovoracaceae</taxon>
        <taxon>Anoxybacterium</taxon>
    </lineage>
</organism>
<sequence>MYLKRIELKNFRNYEEAVVDFHKRVNIITGKNAQGKTNLLESLYIMSLGKSFRTSRDHDMMGFQKDFCKAKSISVKDDRELEIEIIISGDGKVTKINGVKTAKNIELLENVYMVVFSPEDLKIVKDEPEKRRKFIDRELCQLKPVYYRNLGRYKKILQQRNSLLKQQDLREDIIAVWDESLAEYGAKVIQERKKFIEKLNRISKEISLGITGGKEALEISYEGNVEILGNYDDQRELFRKVLHKNVKQDFARRTTLSGPHKDDLKLCVEGVDIRHFGSQGQQRTAALSLKLAEIRLIEEETGVSPILLLDDVLSELDGDRQNYLINSLSDVQLFITTAELNEDVKRRLPEGDTFLVESGRVEKLKQ</sequence>
<reference evidence="1" key="1">
    <citation type="submission" date="2019-08" db="EMBL/GenBank/DDBJ databases">
        <title>Genome sequence of Clostridiales bacterium MT110.</title>
        <authorList>
            <person name="Cao J."/>
        </authorList>
    </citation>
    <scope>NUCLEOTIDE SEQUENCE</scope>
    <source>
        <strain evidence="1">MT110</strain>
    </source>
</reference>
<gene>
    <name evidence="1" type="primary">recF</name>
    <name evidence="1" type="ORF">FRZ06_16380</name>
</gene>
<name>A0ACD1AEF7_9FIRM</name>